<name>A0A0V1CEW3_TRIPS</name>
<dbReference type="EMBL" id="JYDR01003937">
    <property type="protein sequence ID" value="KRY47799.1"/>
    <property type="molecule type" value="Genomic_DNA"/>
</dbReference>
<evidence type="ECO:0000313" key="2">
    <source>
        <dbReference type="Proteomes" id="UP000054632"/>
    </source>
</evidence>
<reference evidence="1 2" key="1">
    <citation type="submission" date="2015-01" db="EMBL/GenBank/DDBJ databases">
        <title>Evolution of Trichinella species and genotypes.</title>
        <authorList>
            <person name="Korhonen P.K."/>
            <person name="Edoardo P."/>
            <person name="Giuseppe L.R."/>
            <person name="Gasser R.B."/>
        </authorList>
    </citation>
    <scope>NUCLEOTIDE SEQUENCE [LARGE SCALE GENOMIC DNA]</scope>
    <source>
        <strain evidence="1">ISS13</strain>
    </source>
</reference>
<evidence type="ECO:0000313" key="1">
    <source>
        <dbReference type="EMBL" id="KRY47799.1"/>
    </source>
</evidence>
<sequence>MPIGEELSFGKHYKSRRRRFVRSVMVYGAERCSFLLFTS</sequence>
<accession>A0A0V1CEW3</accession>
<organism evidence="1 2">
    <name type="scientific">Trichinella pseudospiralis</name>
    <name type="common">Parasitic roundworm</name>
    <dbReference type="NCBI Taxonomy" id="6337"/>
    <lineage>
        <taxon>Eukaryota</taxon>
        <taxon>Metazoa</taxon>
        <taxon>Ecdysozoa</taxon>
        <taxon>Nematoda</taxon>
        <taxon>Enoplea</taxon>
        <taxon>Dorylaimia</taxon>
        <taxon>Trichinellida</taxon>
        <taxon>Trichinellidae</taxon>
        <taxon>Trichinella</taxon>
    </lineage>
</organism>
<dbReference type="Proteomes" id="UP000054632">
    <property type="component" value="Unassembled WGS sequence"/>
</dbReference>
<comment type="caution">
    <text evidence="1">The sequence shown here is derived from an EMBL/GenBank/DDBJ whole genome shotgun (WGS) entry which is preliminary data.</text>
</comment>
<dbReference type="AlphaFoldDB" id="A0A0V1CEW3"/>
<gene>
    <name evidence="1" type="ORF">T4A_733</name>
</gene>
<proteinExistence type="predicted"/>
<protein>
    <submittedName>
        <fullName evidence="1">Uncharacterized protein</fullName>
    </submittedName>
</protein>